<evidence type="ECO:0000256" key="2">
    <source>
        <dbReference type="SAM" id="SignalP"/>
    </source>
</evidence>
<sequence length="133" mass="14625">MNAPSFLVALFIVTALITSSFAQPPRRIGRGSEFLSALPPPPARGPPAQAAQFSIVRRTPPPLPPSVPTVAMPAPTPVAVPDSVEPEVTEVPITPNVPPTRPPKRRRPRFFYWPPGFYRYRSTRAKRPYGGYL</sequence>
<evidence type="ECO:0000313" key="3">
    <source>
        <dbReference type="EMBL" id="PXF49642.1"/>
    </source>
</evidence>
<feature type="chain" id="PRO_5015979283" evidence="2">
    <location>
        <begin position="23"/>
        <end position="133"/>
    </location>
</feature>
<dbReference type="AlphaFoldDB" id="A0A2V3J691"/>
<accession>A0A2V3J691</accession>
<organism evidence="3 4">
    <name type="scientific">Gracilariopsis chorda</name>
    <dbReference type="NCBI Taxonomy" id="448386"/>
    <lineage>
        <taxon>Eukaryota</taxon>
        <taxon>Rhodophyta</taxon>
        <taxon>Florideophyceae</taxon>
        <taxon>Rhodymeniophycidae</taxon>
        <taxon>Gracilariales</taxon>
        <taxon>Gracilariaceae</taxon>
        <taxon>Gracilariopsis</taxon>
    </lineage>
</organism>
<proteinExistence type="predicted"/>
<feature type="signal peptide" evidence="2">
    <location>
        <begin position="1"/>
        <end position="22"/>
    </location>
</feature>
<gene>
    <name evidence="3" type="ORF">BWQ96_00520</name>
</gene>
<keyword evidence="2" id="KW-0732">Signal</keyword>
<evidence type="ECO:0000256" key="1">
    <source>
        <dbReference type="SAM" id="MobiDB-lite"/>
    </source>
</evidence>
<feature type="region of interest" description="Disordered" evidence="1">
    <location>
        <begin position="28"/>
        <end position="50"/>
    </location>
</feature>
<comment type="caution">
    <text evidence="3">The sequence shown here is derived from an EMBL/GenBank/DDBJ whole genome shotgun (WGS) entry which is preliminary data.</text>
</comment>
<name>A0A2V3J691_9FLOR</name>
<evidence type="ECO:0000313" key="4">
    <source>
        <dbReference type="Proteomes" id="UP000247409"/>
    </source>
</evidence>
<reference evidence="3 4" key="1">
    <citation type="journal article" date="2018" name="Mol. Biol. Evol.">
        <title>Analysis of the draft genome of the red seaweed Gracilariopsis chorda provides insights into genome size evolution in Rhodophyta.</title>
        <authorList>
            <person name="Lee J."/>
            <person name="Yang E.C."/>
            <person name="Graf L."/>
            <person name="Yang J.H."/>
            <person name="Qiu H."/>
            <person name="Zel Zion U."/>
            <person name="Chan C.X."/>
            <person name="Stephens T.G."/>
            <person name="Weber A.P.M."/>
            <person name="Boo G.H."/>
            <person name="Boo S.M."/>
            <person name="Kim K.M."/>
            <person name="Shin Y."/>
            <person name="Jung M."/>
            <person name="Lee S.J."/>
            <person name="Yim H.S."/>
            <person name="Lee J.H."/>
            <person name="Bhattacharya D."/>
            <person name="Yoon H.S."/>
        </authorList>
    </citation>
    <scope>NUCLEOTIDE SEQUENCE [LARGE SCALE GENOMIC DNA]</scope>
    <source>
        <strain evidence="3 4">SKKU-2015</strain>
        <tissue evidence="3">Whole body</tissue>
    </source>
</reference>
<keyword evidence="4" id="KW-1185">Reference proteome</keyword>
<protein>
    <submittedName>
        <fullName evidence="3">Uncharacterized protein</fullName>
    </submittedName>
</protein>
<feature type="region of interest" description="Disordered" evidence="1">
    <location>
        <begin position="85"/>
        <end position="105"/>
    </location>
</feature>
<dbReference type="EMBL" id="NBIV01000003">
    <property type="protein sequence ID" value="PXF49642.1"/>
    <property type="molecule type" value="Genomic_DNA"/>
</dbReference>
<dbReference type="Proteomes" id="UP000247409">
    <property type="component" value="Unassembled WGS sequence"/>
</dbReference>